<feature type="transmembrane region" description="Helical" evidence="1">
    <location>
        <begin position="19"/>
        <end position="37"/>
    </location>
</feature>
<organism evidence="2 3">
    <name type="scientific">Nocardioides albertanoniae</name>
    <dbReference type="NCBI Taxonomy" id="1175486"/>
    <lineage>
        <taxon>Bacteria</taxon>
        <taxon>Bacillati</taxon>
        <taxon>Actinomycetota</taxon>
        <taxon>Actinomycetes</taxon>
        <taxon>Propionibacteriales</taxon>
        <taxon>Nocardioidaceae</taxon>
        <taxon>Nocardioides</taxon>
    </lineage>
</organism>
<reference evidence="2 3" key="1">
    <citation type="submission" date="2019-06" db="EMBL/GenBank/DDBJ databases">
        <title>Sequencing the genomes of 1000 actinobacteria strains.</title>
        <authorList>
            <person name="Klenk H.-P."/>
        </authorList>
    </citation>
    <scope>NUCLEOTIDE SEQUENCE [LARGE SCALE GENOMIC DNA]</scope>
    <source>
        <strain evidence="2 3">DSM 25218</strain>
    </source>
</reference>
<sequence>MTTVLNETRERSRVAWPRVAAVAAAAAAAAAVTWMLWTQVGGVDLEAKTGSESQQIGIGAVIVSTLLIALVGGALLRWWQGHAERGARRWTMLAVGIAVVSLITPTSALTVAAGLGLASLHVVVAVVVIAGLRRR</sequence>
<accession>A0A543AB94</accession>
<feature type="transmembrane region" description="Helical" evidence="1">
    <location>
        <begin position="114"/>
        <end position="132"/>
    </location>
</feature>
<dbReference type="Pfam" id="PF19545">
    <property type="entry name" value="DUF6069"/>
    <property type="match status" value="1"/>
</dbReference>
<dbReference type="Proteomes" id="UP000320209">
    <property type="component" value="Unassembled WGS sequence"/>
</dbReference>
<dbReference type="EMBL" id="VFOV01000001">
    <property type="protein sequence ID" value="TQL69878.1"/>
    <property type="molecule type" value="Genomic_DNA"/>
</dbReference>
<comment type="caution">
    <text evidence="2">The sequence shown here is derived from an EMBL/GenBank/DDBJ whole genome shotgun (WGS) entry which is preliminary data.</text>
</comment>
<feature type="transmembrane region" description="Helical" evidence="1">
    <location>
        <begin position="90"/>
        <end position="108"/>
    </location>
</feature>
<dbReference type="OrthoDB" id="3788439at2"/>
<dbReference type="AlphaFoldDB" id="A0A543AB94"/>
<evidence type="ECO:0000313" key="2">
    <source>
        <dbReference type="EMBL" id="TQL69878.1"/>
    </source>
</evidence>
<protein>
    <submittedName>
        <fullName evidence="2">Uncharacterized protein</fullName>
    </submittedName>
</protein>
<evidence type="ECO:0000313" key="3">
    <source>
        <dbReference type="Proteomes" id="UP000320209"/>
    </source>
</evidence>
<feature type="transmembrane region" description="Helical" evidence="1">
    <location>
        <begin position="57"/>
        <end position="78"/>
    </location>
</feature>
<dbReference type="RefSeq" id="WP_141781700.1">
    <property type="nucleotide sequence ID" value="NZ_VFOV01000001.1"/>
</dbReference>
<keyword evidence="3" id="KW-1185">Reference proteome</keyword>
<keyword evidence="1" id="KW-0812">Transmembrane</keyword>
<evidence type="ECO:0000256" key="1">
    <source>
        <dbReference type="SAM" id="Phobius"/>
    </source>
</evidence>
<dbReference type="InterPro" id="IPR045713">
    <property type="entry name" value="DUF6069"/>
</dbReference>
<gene>
    <name evidence="2" type="ORF">FB381_3799</name>
</gene>
<keyword evidence="1" id="KW-1133">Transmembrane helix</keyword>
<name>A0A543AB94_9ACTN</name>
<proteinExistence type="predicted"/>
<keyword evidence="1" id="KW-0472">Membrane</keyword>